<comment type="caution">
    <text evidence="2">The sequence shown here is derived from an EMBL/GenBank/DDBJ whole genome shotgun (WGS) entry which is preliminary data.</text>
</comment>
<dbReference type="EMBL" id="JAUTDP010000007">
    <property type="protein sequence ID" value="KAK3397851.1"/>
    <property type="molecule type" value="Genomic_DNA"/>
</dbReference>
<dbReference type="Proteomes" id="UP001281003">
    <property type="component" value="Unassembled WGS sequence"/>
</dbReference>
<keyword evidence="3" id="KW-1185">Reference proteome</keyword>
<proteinExistence type="predicted"/>
<protein>
    <submittedName>
        <fullName evidence="2">Uncharacterized protein</fullName>
    </submittedName>
</protein>
<feature type="region of interest" description="Disordered" evidence="1">
    <location>
        <begin position="1"/>
        <end position="37"/>
    </location>
</feature>
<reference evidence="2" key="1">
    <citation type="journal article" date="2023" name="Mol. Phylogenet. Evol.">
        <title>Genome-scale phylogeny and comparative genomics of the fungal order Sordariales.</title>
        <authorList>
            <person name="Hensen N."/>
            <person name="Bonometti L."/>
            <person name="Westerberg I."/>
            <person name="Brannstrom I.O."/>
            <person name="Guillou S."/>
            <person name="Cros-Aarteil S."/>
            <person name="Calhoun S."/>
            <person name="Haridas S."/>
            <person name="Kuo A."/>
            <person name="Mondo S."/>
            <person name="Pangilinan J."/>
            <person name="Riley R."/>
            <person name="LaButti K."/>
            <person name="Andreopoulos B."/>
            <person name="Lipzen A."/>
            <person name="Chen C."/>
            <person name="Yan M."/>
            <person name="Daum C."/>
            <person name="Ng V."/>
            <person name="Clum A."/>
            <person name="Steindorff A."/>
            <person name="Ohm R.A."/>
            <person name="Martin F."/>
            <person name="Silar P."/>
            <person name="Natvig D.O."/>
            <person name="Lalanne C."/>
            <person name="Gautier V."/>
            <person name="Ament-Velasquez S.L."/>
            <person name="Kruys A."/>
            <person name="Hutchinson M.I."/>
            <person name="Powell A.J."/>
            <person name="Barry K."/>
            <person name="Miller A.N."/>
            <person name="Grigoriev I.V."/>
            <person name="Debuchy R."/>
            <person name="Gladieux P."/>
            <person name="Hiltunen Thoren M."/>
            <person name="Johannesson H."/>
        </authorList>
    </citation>
    <scope>NUCLEOTIDE SEQUENCE</scope>
    <source>
        <strain evidence="2">FGSC 1904</strain>
    </source>
</reference>
<evidence type="ECO:0000313" key="3">
    <source>
        <dbReference type="Proteomes" id="UP001281003"/>
    </source>
</evidence>
<gene>
    <name evidence="2" type="ORF">B0T20DRAFT_470141</name>
</gene>
<evidence type="ECO:0000256" key="1">
    <source>
        <dbReference type="SAM" id="MobiDB-lite"/>
    </source>
</evidence>
<feature type="compositionally biased region" description="Basic residues" evidence="1">
    <location>
        <begin position="1"/>
        <end position="10"/>
    </location>
</feature>
<evidence type="ECO:0000313" key="2">
    <source>
        <dbReference type="EMBL" id="KAK3397851.1"/>
    </source>
</evidence>
<sequence length="268" mass="29520">MSRTTCKRRAWPSPELHRQASPTTGLPIRFGRNGNHSEQATRCRRFLVYTSRQSTPRSCALFQPPTTNPAPVCTRQNHHDKRPMQSWELVRLFLTGSVCAGLGLVYGCQLEPPTVYVLHRTQIDRRAGGELAARSKTESRSIGYGSTEYGVLAYTPYSGTEEDTPSHQHTATDAIHPTPYTYRPGVVDVLPHASLPSGNASPPHTLCIDTCDTKPPPETSNQDLLEAISTSHPASVILFCRIPTENPMHDLTCLRSSQVRYAGLIGSS</sequence>
<reference evidence="2" key="2">
    <citation type="submission" date="2023-07" db="EMBL/GenBank/DDBJ databases">
        <authorList>
            <consortium name="Lawrence Berkeley National Laboratory"/>
            <person name="Haridas S."/>
            <person name="Hensen N."/>
            <person name="Bonometti L."/>
            <person name="Westerberg I."/>
            <person name="Brannstrom I.O."/>
            <person name="Guillou S."/>
            <person name="Cros-Aarteil S."/>
            <person name="Calhoun S."/>
            <person name="Kuo A."/>
            <person name="Mondo S."/>
            <person name="Pangilinan J."/>
            <person name="Riley R."/>
            <person name="LaButti K."/>
            <person name="Andreopoulos B."/>
            <person name="Lipzen A."/>
            <person name="Chen C."/>
            <person name="Yanf M."/>
            <person name="Daum C."/>
            <person name="Ng V."/>
            <person name="Clum A."/>
            <person name="Steindorff A."/>
            <person name="Ohm R."/>
            <person name="Martin F."/>
            <person name="Silar P."/>
            <person name="Natvig D."/>
            <person name="Lalanne C."/>
            <person name="Gautier V."/>
            <person name="Ament-velasquez S.L."/>
            <person name="Kruys A."/>
            <person name="Hutchinson M.I."/>
            <person name="Powell A.J."/>
            <person name="Barry K."/>
            <person name="Miller A.N."/>
            <person name="Grigoriev I.V."/>
            <person name="Debuchy R."/>
            <person name="Gladieux P."/>
            <person name="Thoren M.H."/>
            <person name="Johannesson H."/>
        </authorList>
    </citation>
    <scope>NUCLEOTIDE SEQUENCE</scope>
    <source>
        <strain evidence="2">FGSC 1904</strain>
    </source>
</reference>
<accession>A0AAE0UBA8</accession>
<organism evidence="2 3">
    <name type="scientific">Sordaria brevicollis</name>
    <dbReference type="NCBI Taxonomy" id="83679"/>
    <lineage>
        <taxon>Eukaryota</taxon>
        <taxon>Fungi</taxon>
        <taxon>Dikarya</taxon>
        <taxon>Ascomycota</taxon>
        <taxon>Pezizomycotina</taxon>
        <taxon>Sordariomycetes</taxon>
        <taxon>Sordariomycetidae</taxon>
        <taxon>Sordariales</taxon>
        <taxon>Sordariaceae</taxon>
        <taxon>Sordaria</taxon>
    </lineage>
</organism>
<dbReference type="AlphaFoldDB" id="A0AAE0UBA8"/>
<name>A0AAE0UBA8_SORBR</name>